<comment type="caution">
    <text evidence="2">The sequence shown here is derived from an EMBL/GenBank/DDBJ whole genome shotgun (WGS) entry which is preliminary data.</text>
</comment>
<name>A0A9X9LNS2_GULGU</name>
<dbReference type="AlphaFoldDB" id="A0A9X9LNS2"/>
<feature type="region of interest" description="Disordered" evidence="1">
    <location>
        <begin position="1"/>
        <end position="21"/>
    </location>
</feature>
<reference evidence="2 3" key="1">
    <citation type="submission" date="2018-10" db="EMBL/GenBank/DDBJ databases">
        <authorList>
            <person name="Ekblom R."/>
            <person name="Jareborg N."/>
        </authorList>
    </citation>
    <scope>NUCLEOTIDE SEQUENCE [LARGE SCALE GENOMIC DNA]</scope>
    <source>
        <tissue evidence="2">Muscle</tissue>
    </source>
</reference>
<gene>
    <name evidence="2" type="ORF">BN2614_LOCUS2</name>
</gene>
<evidence type="ECO:0000313" key="3">
    <source>
        <dbReference type="Proteomes" id="UP000269945"/>
    </source>
</evidence>
<evidence type="ECO:0000313" key="2">
    <source>
        <dbReference type="EMBL" id="VCW77780.1"/>
    </source>
</evidence>
<sequence>MTQTPLLLPVTPESQPPSPARPVRALCTVMETRT</sequence>
<keyword evidence="3" id="KW-1185">Reference proteome</keyword>
<dbReference type="Proteomes" id="UP000269945">
    <property type="component" value="Unassembled WGS sequence"/>
</dbReference>
<evidence type="ECO:0000256" key="1">
    <source>
        <dbReference type="SAM" id="MobiDB-lite"/>
    </source>
</evidence>
<protein>
    <submittedName>
        <fullName evidence="2">Uncharacterized protein</fullName>
    </submittedName>
</protein>
<accession>A0A9X9LNS2</accession>
<dbReference type="EMBL" id="CYRY02009362">
    <property type="protein sequence ID" value="VCW77780.1"/>
    <property type="molecule type" value="Genomic_DNA"/>
</dbReference>
<proteinExistence type="predicted"/>
<organism evidence="2 3">
    <name type="scientific">Gulo gulo</name>
    <name type="common">Wolverine</name>
    <name type="synonym">Gluton</name>
    <dbReference type="NCBI Taxonomy" id="48420"/>
    <lineage>
        <taxon>Eukaryota</taxon>
        <taxon>Metazoa</taxon>
        <taxon>Chordata</taxon>
        <taxon>Craniata</taxon>
        <taxon>Vertebrata</taxon>
        <taxon>Euteleostomi</taxon>
        <taxon>Mammalia</taxon>
        <taxon>Eutheria</taxon>
        <taxon>Laurasiatheria</taxon>
        <taxon>Carnivora</taxon>
        <taxon>Caniformia</taxon>
        <taxon>Musteloidea</taxon>
        <taxon>Mustelidae</taxon>
        <taxon>Guloninae</taxon>
        <taxon>Gulo</taxon>
    </lineage>
</organism>